<evidence type="ECO:0000313" key="2">
    <source>
        <dbReference type="Proteomes" id="UP000034050"/>
    </source>
</evidence>
<evidence type="ECO:0000313" key="1">
    <source>
        <dbReference type="EMBL" id="KKS87686.1"/>
    </source>
</evidence>
<dbReference type="Proteomes" id="UP000034050">
    <property type="component" value="Unassembled WGS sequence"/>
</dbReference>
<name>A0A0G1EXL2_9BACT</name>
<dbReference type="STRING" id="1618446.UV61_C0001G0093"/>
<comment type="caution">
    <text evidence="1">The sequence shown here is derived from an EMBL/GenBank/DDBJ whole genome shotgun (WGS) entry which is preliminary data.</text>
</comment>
<protein>
    <submittedName>
        <fullName evidence="1">Uncharacterized protein</fullName>
    </submittedName>
</protein>
<dbReference type="EMBL" id="LCFD01000001">
    <property type="protein sequence ID" value="KKS87686.1"/>
    <property type="molecule type" value="Genomic_DNA"/>
</dbReference>
<organism evidence="1 2">
    <name type="scientific">Candidatus Gottesmanbacteria bacterium GW2011_GWB1_43_11</name>
    <dbReference type="NCBI Taxonomy" id="1618446"/>
    <lineage>
        <taxon>Bacteria</taxon>
        <taxon>Candidatus Gottesmaniibacteriota</taxon>
    </lineage>
</organism>
<reference evidence="1 2" key="1">
    <citation type="journal article" date="2015" name="Nature">
        <title>rRNA introns, odd ribosomes, and small enigmatic genomes across a large radiation of phyla.</title>
        <authorList>
            <person name="Brown C.T."/>
            <person name="Hug L.A."/>
            <person name="Thomas B.C."/>
            <person name="Sharon I."/>
            <person name="Castelle C.J."/>
            <person name="Singh A."/>
            <person name="Wilkins M.J."/>
            <person name="Williams K.H."/>
            <person name="Banfield J.F."/>
        </authorList>
    </citation>
    <scope>NUCLEOTIDE SEQUENCE [LARGE SCALE GENOMIC DNA]</scope>
</reference>
<accession>A0A0G1EXL2</accession>
<dbReference type="AlphaFoldDB" id="A0A0G1EXL2"/>
<gene>
    <name evidence="1" type="ORF">UV61_C0001G0093</name>
</gene>
<sequence length="191" mass="22094">MPNIFETLKAQQDAERARTVLEEQRQSDLRREEEQKRLKPIIDAKRAIEAKKRKAYEDLSPMVRKVLGDLGAVLGKSYYVDDGLSHDFYEGLEGGDVDNVAYRWELGEKVARYDREGNSTMEFRAHYRVELICTNDNPSHLFCIRLSPGQYVRKSLFSSKYVEKQIGYISVNIQGISEDQLANALHQLYSR</sequence>
<proteinExistence type="predicted"/>